<protein>
    <submittedName>
        <fullName evidence="1">Uncharacterized protein</fullName>
    </submittedName>
</protein>
<evidence type="ECO:0000313" key="2">
    <source>
        <dbReference type="Proteomes" id="UP001066276"/>
    </source>
</evidence>
<reference evidence="1" key="1">
    <citation type="journal article" date="2022" name="bioRxiv">
        <title>Sequencing and chromosome-scale assembly of the giantPleurodeles waltlgenome.</title>
        <authorList>
            <person name="Brown T."/>
            <person name="Elewa A."/>
            <person name="Iarovenko S."/>
            <person name="Subramanian E."/>
            <person name="Araus A.J."/>
            <person name="Petzold A."/>
            <person name="Susuki M."/>
            <person name="Suzuki K.-i.T."/>
            <person name="Hayashi T."/>
            <person name="Toyoda A."/>
            <person name="Oliveira C."/>
            <person name="Osipova E."/>
            <person name="Leigh N.D."/>
            <person name="Simon A."/>
            <person name="Yun M.H."/>
        </authorList>
    </citation>
    <scope>NUCLEOTIDE SEQUENCE</scope>
    <source>
        <strain evidence="1">20211129_DDA</strain>
        <tissue evidence="1">Liver</tissue>
    </source>
</reference>
<name>A0AAV7U173_PLEWA</name>
<accession>A0AAV7U173</accession>
<comment type="caution">
    <text evidence="1">The sequence shown here is derived from an EMBL/GenBank/DDBJ whole genome shotgun (WGS) entry which is preliminary data.</text>
</comment>
<gene>
    <name evidence="1" type="ORF">NDU88_006709</name>
</gene>
<keyword evidence="2" id="KW-1185">Reference proteome</keyword>
<dbReference type="Proteomes" id="UP001066276">
    <property type="component" value="Chromosome 3_2"/>
</dbReference>
<organism evidence="1 2">
    <name type="scientific">Pleurodeles waltl</name>
    <name type="common">Iberian ribbed newt</name>
    <dbReference type="NCBI Taxonomy" id="8319"/>
    <lineage>
        <taxon>Eukaryota</taxon>
        <taxon>Metazoa</taxon>
        <taxon>Chordata</taxon>
        <taxon>Craniata</taxon>
        <taxon>Vertebrata</taxon>
        <taxon>Euteleostomi</taxon>
        <taxon>Amphibia</taxon>
        <taxon>Batrachia</taxon>
        <taxon>Caudata</taxon>
        <taxon>Salamandroidea</taxon>
        <taxon>Salamandridae</taxon>
        <taxon>Pleurodelinae</taxon>
        <taxon>Pleurodeles</taxon>
    </lineage>
</organism>
<dbReference type="EMBL" id="JANPWB010000006">
    <property type="protein sequence ID" value="KAJ1181502.1"/>
    <property type="molecule type" value="Genomic_DNA"/>
</dbReference>
<evidence type="ECO:0000313" key="1">
    <source>
        <dbReference type="EMBL" id="KAJ1181502.1"/>
    </source>
</evidence>
<proteinExistence type="predicted"/>
<dbReference type="AlphaFoldDB" id="A0AAV7U173"/>
<sequence>MERPKCAAASGVAADVLACLPLVKHKMASGRIETGQNKGAGKIKKFKLEGFFPNEDSVLIEVVKCSTNEKPSLGKYGCQSKKSELCAESALPHEGVASVSRHERAAVSKNERRSASEECNVVLIFKSTLKKTFLKAESLANHEYMLPAMKWSSEGHVSACFHSENQLFENNNLVTDLEYEEENIFK</sequence>